<dbReference type="PANTHER" id="PTHR31956:SF24">
    <property type="entry name" value="PHOSPHOESTERASE SUPERFAMILY PROTEIN (AFU_ORTHOLOGUE AFUA_1G17590)"/>
    <property type="match status" value="1"/>
</dbReference>
<gene>
    <name evidence="2" type="ORF">CCM_04826</name>
</gene>
<dbReference type="VEuPathDB" id="FungiDB:CCM_04826"/>
<proteinExistence type="predicted"/>
<dbReference type="PANTHER" id="PTHR31956">
    <property type="entry name" value="NON-SPECIFIC PHOSPHOLIPASE C4-RELATED"/>
    <property type="match status" value="1"/>
</dbReference>
<evidence type="ECO:0000256" key="1">
    <source>
        <dbReference type="ARBA" id="ARBA00022801"/>
    </source>
</evidence>
<dbReference type="HOGENOM" id="CLU_029943_0_0_1"/>
<dbReference type="KEGG" id="cmt:CCM_04826"/>
<dbReference type="InterPro" id="IPR007312">
    <property type="entry name" value="Phosphoesterase"/>
</dbReference>
<reference evidence="2 3" key="1">
    <citation type="journal article" date="2011" name="Genome Biol.">
        <title>Genome sequence of the insect pathogenic fungus Cordyceps militaris, a valued traditional Chinese medicine.</title>
        <authorList>
            <person name="Zheng P."/>
            <person name="Xia Y."/>
            <person name="Xiao G."/>
            <person name="Xiong C."/>
            <person name="Hu X."/>
            <person name="Zhang S."/>
            <person name="Zheng H."/>
            <person name="Huang Y."/>
            <person name="Zhou Y."/>
            <person name="Wang S."/>
            <person name="Zhao G.P."/>
            <person name="Liu X."/>
            <person name="St Leger R.J."/>
            <person name="Wang C."/>
        </authorList>
    </citation>
    <scope>NUCLEOTIDE SEQUENCE [LARGE SCALE GENOMIC DNA]</scope>
    <source>
        <strain evidence="2 3">CM01</strain>
    </source>
</reference>
<dbReference type="InParanoid" id="G3JEV9"/>
<dbReference type="InterPro" id="IPR017850">
    <property type="entry name" value="Alkaline_phosphatase_core_sf"/>
</dbReference>
<evidence type="ECO:0000313" key="3">
    <source>
        <dbReference type="Proteomes" id="UP000001610"/>
    </source>
</evidence>
<dbReference type="GeneID" id="18166847"/>
<dbReference type="OrthoDB" id="5135119at2759"/>
<dbReference type="AlphaFoldDB" id="G3JEV9"/>
<dbReference type="GO" id="GO:0009395">
    <property type="term" value="P:phospholipid catabolic process"/>
    <property type="evidence" value="ECO:0007669"/>
    <property type="project" value="TreeGrafter"/>
</dbReference>
<dbReference type="Proteomes" id="UP000001610">
    <property type="component" value="Unassembled WGS sequence"/>
</dbReference>
<evidence type="ECO:0000313" key="2">
    <source>
        <dbReference type="EMBL" id="EGX93452.1"/>
    </source>
</evidence>
<dbReference type="SUPFAM" id="SSF143410">
    <property type="entry name" value="DOPA-like"/>
    <property type="match status" value="1"/>
</dbReference>
<dbReference type="Gene3D" id="3.40.720.10">
    <property type="entry name" value="Alkaline Phosphatase, subunit A"/>
    <property type="match status" value="2"/>
</dbReference>
<dbReference type="Pfam" id="PF08883">
    <property type="entry name" value="DOPA_dioxygen"/>
    <property type="match status" value="1"/>
</dbReference>
<dbReference type="OMA" id="YNISWAY"/>
<dbReference type="EMBL" id="JH126401">
    <property type="protein sequence ID" value="EGX93452.1"/>
    <property type="molecule type" value="Genomic_DNA"/>
</dbReference>
<dbReference type="GO" id="GO:0016788">
    <property type="term" value="F:hydrolase activity, acting on ester bonds"/>
    <property type="evidence" value="ECO:0007669"/>
    <property type="project" value="InterPro"/>
</dbReference>
<sequence length="625" mass="69570">MQFKSLVYLAAVAAAAPNLHRPGSPESIKNLKDKIKNVVIMVMENRSFDNLMGGQTLAGLENPIQTGPYCNPLNISNPGTGTGCTEALDFDSIINDPDHSISGNNLEFYGSFTPDNAAIKAGTLQPDMSGFLTEQIRLYGKKADEQVLQTQVINYYTETQVPVITALTQNFVVFNHWHSDVPGPTNPNRVALCSGTSAGKGKNNFQYNTMTQRSIFQEVTELGLEWKDYLVDTSIQDARWFTWTYESNNTDRIVFMDEFYEDARQGTLPHLAYINPSCCGVGTNSMHPTGRVSDGEQLIKDVYEALRGSPQWHETLWIVTFDETGGFHDHVPPPRVARPDNATHSETTPTGADYTFAFDRLGGRMPTWLVSPWAAPAVEQKGVDACGRTVSYHATSILRTLGYLWGFAPYNPRVKGAPSFDHLIGTELRTDVPDKFPTVSHFLQLAMTQLKPVAPAPQQDLQTVVQSRAREWHFHIYFLLQSPTEKAAALALRDAVLRLRAFVAVPLHQVNEYPIGPHPAGSYEIWVPDSSFSDVFFYLVLIHPLTTLQRRDHEFRNGWLGKPWPIYLGGLPIESAEVPLQYPELRLGWSTAPEDELSLDERRKKGAELEALLAGDPEAAPAPAN</sequence>
<dbReference type="RefSeq" id="XP_006670035.1">
    <property type="nucleotide sequence ID" value="XM_006669972.1"/>
</dbReference>
<dbReference type="InterPro" id="IPR014980">
    <property type="entry name" value="DOPA_dioxygen"/>
</dbReference>
<dbReference type="Pfam" id="PF04185">
    <property type="entry name" value="Phosphoesterase"/>
    <property type="match status" value="1"/>
</dbReference>
<name>G3JEV9_CORMM</name>
<keyword evidence="3" id="KW-1185">Reference proteome</keyword>
<keyword evidence="1" id="KW-0378">Hydrolase</keyword>
<dbReference type="Gene3D" id="3.30.70.1240">
    <property type="entry name" value="DOPA-like domains"/>
    <property type="match status" value="1"/>
</dbReference>
<accession>G3JEV9</accession>
<protein>
    <submittedName>
        <fullName evidence="2">Phosphoesterase superfamily protein</fullName>
    </submittedName>
</protein>
<dbReference type="InterPro" id="IPR023389">
    <property type="entry name" value="DOPA-like_sf"/>
</dbReference>
<dbReference type="STRING" id="983644.G3JEV9"/>
<organism evidence="2 3">
    <name type="scientific">Cordyceps militaris (strain CM01)</name>
    <name type="common">Caterpillar fungus</name>
    <dbReference type="NCBI Taxonomy" id="983644"/>
    <lineage>
        <taxon>Eukaryota</taxon>
        <taxon>Fungi</taxon>
        <taxon>Dikarya</taxon>
        <taxon>Ascomycota</taxon>
        <taxon>Pezizomycotina</taxon>
        <taxon>Sordariomycetes</taxon>
        <taxon>Hypocreomycetidae</taxon>
        <taxon>Hypocreales</taxon>
        <taxon>Cordycipitaceae</taxon>
        <taxon>Cordyceps</taxon>
    </lineage>
</organism>
<dbReference type="eggNOG" id="ENOG502QPJ0">
    <property type="taxonomic scope" value="Eukaryota"/>
</dbReference>